<keyword evidence="6" id="KW-0175">Coiled coil</keyword>
<proteinExistence type="predicted"/>
<dbReference type="SUPFAM" id="SSF55874">
    <property type="entry name" value="ATPase domain of HSP90 chaperone/DNA topoisomerase II/histidine kinase"/>
    <property type="match status" value="1"/>
</dbReference>
<dbReference type="SUPFAM" id="SSF48452">
    <property type="entry name" value="TPR-like"/>
    <property type="match status" value="2"/>
</dbReference>
<sequence length="690" mass="79793">MRKQIILLLTFITCFTYGQKEPNLTKYKTSKEKLQVWVTHCDELFENGNTELLKKRARKGFTLLKKDDFEHLSLFNFYLGSAFDYLTEVDSAVYYLEKSEKYLNKSSNKKNTPRLYKELLFVYKNVGLINKRERLILEYKKIVDTTKQVNQKYLLQENLADYYISIGQYETSLKYYLNGIQTRKKALNSKSLKKDSIGIGVKLVNITDIFLNLEKTDQGLESIKESELYIKDYKTGMAFVYKYFIAIYVNKDNIGEIEKYYNKLSKLVNSGADNKAWDAYLASDLTIADYLITKKKQFHSALKYINHARSLAPKYASTYMLGSIDYMSGEAYLALKQYDKALFYLKKAEPIVKEDDPDAYGWLKNALSKTYAAKGLWELAYKNMSEYSEIKSALQNEASEKNIAEMEAKYQNNVKKQEIQNKNLQIEVAKKQKYYFIGGILLLAIIGSLFFYQSRNRKRNNEKLQLLNTELDQANKAKTRFFSILNHDLRGPVANLVFFLQLQKESPEMLDEESTKRMQDKTIAGAENLLHSMEDILQWSKSQMENFKPQPKNISVNSLFEDTKIHFSSEETVQITFENKQNIQINTDENYLKTIIRNLTGNAIKALDGIENPSIVWKTWQENNISYLSITDNGKGASDEQFKALYDEKEVVGIKTGLGLHLIRDLAKAINCKIEVNSNSNQGTTVTLKL</sequence>
<dbReference type="InterPro" id="IPR003661">
    <property type="entry name" value="HisK_dim/P_dom"/>
</dbReference>
<dbReference type="SUPFAM" id="SSF47384">
    <property type="entry name" value="Homodimeric domain of signal transducing histidine kinase"/>
    <property type="match status" value="1"/>
</dbReference>
<protein>
    <recommendedName>
        <fullName evidence="2">histidine kinase</fullName>
        <ecNumber evidence="2">2.7.13.3</ecNumber>
    </recommendedName>
</protein>
<dbReference type="InterPro" id="IPR050736">
    <property type="entry name" value="Sensor_HK_Regulatory"/>
</dbReference>
<evidence type="ECO:0000256" key="2">
    <source>
        <dbReference type="ARBA" id="ARBA00012438"/>
    </source>
</evidence>
<dbReference type="InterPro" id="IPR011990">
    <property type="entry name" value="TPR-like_helical_dom_sf"/>
</dbReference>
<dbReference type="PANTHER" id="PTHR43711:SF1">
    <property type="entry name" value="HISTIDINE KINASE 1"/>
    <property type="match status" value="1"/>
</dbReference>
<dbReference type="OrthoDB" id="9810447at2"/>
<accession>A0A4V1N2B4</accession>
<name>A0A4V1N2B4_9FLAO</name>
<feature type="transmembrane region" description="Helical" evidence="7">
    <location>
        <begin position="434"/>
        <end position="452"/>
    </location>
</feature>
<dbReference type="SMART" id="SM00388">
    <property type="entry name" value="HisKA"/>
    <property type="match status" value="1"/>
</dbReference>
<feature type="coiled-coil region" evidence="6">
    <location>
        <begin position="396"/>
        <end position="432"/>
    </location>
</feature>
<reference evidence="10" key="1">
    <citation type="submission" date="2019-01" db="EMBL/GenBank/DDBJ databases">
        <title>Cytophagaceae bacterium strain CAR-16.</title>
        <authorList>
            <person name="Chen W.-M."/>
        </authorList>
    </citation>
    <scope>NUCLEOTIDE SEQUENCE [LARGE SCALE GENOMIC DNA]</scope>
    <source>
        <strain evidence="10">LLJ-11</strain>
    </source>
</reference>
<dbReference type="RefSeq" id="WP_129434703.1">
    <property type="nucleotide sequence ID" value="NZ_SBKO01000001.1"/>
</dbReference>
<dbReference type="InterPro" id="IPR036890">
    <property type="entry name" value="HATPase_C_sf"/>
</dbReference>
<dbReference type="CDD" id="cd00075">
    <property type="entry name" value="HATPase"/>
    <property type="match status" value="1"/>
</dbReference>
<dbReference type="GO" id="GO:0000155">
    <property type="term" value="F:phosphorelay sensor kinase activity"/>
    <property type="evidence" value="ECO:0007669"/>
    <property type="project" value="InterPro"/>
</dbReference>
<feature type="domain" description="Histidine kinase" evidence="8">
    <location>
        <begin position="484"/>
        <end position="690"/>
    </location>
</feature>
<keyword evidence="5" id="KW-0902">Two-component regulatory system</keyword>
<dbReference type="Gene3D" id="1.10.287.130">
    <property type="match status" value="1"/>
</dbReference>
<evidence type="ECO:0000256" key="6">
    <source>
        <dbReference type="SAM" id="Coils"/>
    </source>
</evidence>
<evidence type="ECO:0000256" key="1">
    <source>
        <dbReference type="ARBA" id="ARBA00000085"/>
    </source>
</evidence>
<dbReference type="InterPro" id="IPR036097">
    <property type="entry name" value="HisK_dim/P_sf"/>
</dbReference>
<dbReference type="PROSITE" id="PS50109">
    <property type="entry name" value="HIS_KIN"/>
    <property type="match status" value="1"/>
</dbReference>
<dbReference type="InterPro" id="IPR003594">
    <property type="entry name" value="HATPase_dom"/>
</dbReference>
<organism evidence="9 10">
    <name type="scientific">Flavobacterium amnicola</name>
    <dbReference type="NCBI Taxonomy" id="2506422"/>
    <lineage>
        <taxon>Bacteria</taxon>
        <taxon>Pseudomonadati</taxon>
        <taxon>Bacteroidota</taxon>
        <taxon>Flavobacteriia</taxon>
        <taxon>Flavobacteriales</taxon>
        <taxon>Flavobacteriaceae</taxon>
        <taxon>Flavobacterium</taxon>
    </lineage>
</organism>
<keyword evidence="4 9" id="KW-0418">Kinase</keyword>
<gene>
    <name evidence="9" type="ORF">EQG63_04095</name>
</gene>
<dbReference type="EC" id="2.7.13.3" evidence="2"/>
<dbReference type="AlphaFoldDB" id="A0A4V1N2B4"/>
<dbReference type="PANTHER" id="PTHR43711">
    <property type="entry name" value="TWO-COMPONENT HISTIDINE KINASE"/>
    <property type="match status" value="1"/>
</dbReference>
<keyword evidence="7" id="KW-0472">Membrane</keyword>
<dbReference type="Gene3D" id="1.25.40.10">
    <property type="entry name" value="Tetratricopeptide repeat domain"/>
    <property type="match status" value="2"/>
</dbReference>
<keyword evidence="10" id="KW-1185">Reference proteome</keyword>
<keyword evidence="3" id="KW-0808">Transferase</keyword>
<keyword evidence="7" id="KW-1133">Transmembrane helix</keyword>
<evidence type="ECO:0000256" key="4">
    <source>
        <dbReference type="ARBA" id="ARBA00022777"/>
    </source>
</evidence>
<evidence type="ECO:0000313" key="9">
    <source>
        <dbReference type="EMBL" id="RXR21131.1"/>
    </source>
</evidence>
<comment type="caution">
    <text evidence="9">The sequence shown here is derived from an EMBL/GenBank/DDBJ whole genome shotgun (WGS) entry which is preliminary data.</text>
</comment>
<comment type="catalytic activity">
    <reaction evidence="1">
        <text>ATP + protein L-histidine = ADP + protein N-phospho-L-histidine.</text>
        <dbReference type="EC" id="2.7.13.3"/>
    </reaction>
</comment>
<evidence type="ECO:0000256" key="3">
    <source>
        <dbReference type="ARBA" id="ARBA00022679"/>
    </source>
</evidence>
<evidence type="ECO:0000256" key="7">
    <source>
        <dbReference type="SAM" id="Phobius"/>
    </source>
</evidence>
<keyword evidence="7" id="KW-0812">Transmembrane</keyword>
<evidence type="ECO:0000259" key="8">
    <source>
        <dbReference type="PROSITE" id="PS50109"/>
    </source>
</evidence>
<evidence type="ECO:0000256" key="5">
    <source>
        <dbReference type="ARBA" id="ARBA00023012"/>
    </source>
</evidence>
<dbReference type="InterPro" id="IPR005467">
    <property type="entry name" value="His_kinase_dom"/>
</dbReference>
<dbReference type="Proteomes" id="UP000290283">
    <property type="component" value="Unassembled WGS sequence"/>
</dbReference>
<evidence type="ECO:0000313" key="10">
    <source>
        <dbReference type="Proteomes" id="UP000290283"/>
    </source>
</evidence>
<dbReference type="Pfam" id="PF02518">
    <property type="entry name" value="HATPase_c"/>
    <property type="match status" value="1"/>
</dbReference>
<dbReference type="EMBL" id="SBKO01000001">
    <property type="protein sequence ID" value="RXR21131.1"/>
    <property type="molecule type" value="Genomic_DNA"/>
</dbReference>
<dbReference type="Gene3D" id="3.30.565.10">
    <property type="entry name" value="Histidine kinase-like ATPase, C-terminal domain"/>
    <property type="match status" value="1"/>
</dbReference>